<keyword evidence="4" id="KW-1185">Reference proteome</keyword>
<dbReference type="GO" id="GO:0016020">
    <property type="term" value="C:membrane"/>
    <property type="evidence" value="ECO:0007669"/>
    <property type="project" value="InterPro"/>
</dbReference>
<evidence type="ECO:0000313" key="4">
    <source>
        <dbReference type="Proteomes" id="UP000283458"/>
    </source>
</evidence>
<dbReference type="RefSeq" id="WP_119831554.1">
    <property type="nucleotide sequence ID" value="NZ_QYUL01000002.1"/>
</dbReference>
<feature type="region of interest" description="Disordered" evidence="1">
    <location>
        <begin position="133"/>
        <end position="198"/>
    </location>
</feature>
<reference evidence="3 4" key="1">
    <citation type="submission" date="2018-09" db="EMBL/GenBank/DDBJ databases">
        <authorList>
            <person name="Zhu H."/>
        </authorList>
    </citation>
    <scope>NUCLEOTIDE SEQUENCE [LARGE SCALE GENOMIC DNA]</scope>
    <source>
        <strain evidence="3 4">K2W22B-5</strain>
    </source>
</reference>
<dbReference type="Proteomes" id="UP000283458">
    <property type="component" value="Unassembled WGS sequence"/>
</dbReference>
<dbReference type="InterPro" id="IPR007313">
    <property type="entry name" value="FxsA"/>
</dbReference>
<keyword evidence="2" id="KW-0812">Transmembrane</keyword>
<dbReference type="PANTHER" id="PTHR35335">
    <property type="entry name" value="UPF0716 PROTEIN FXSA"/>
    <property type="match status" value="1"/>
</dbReference>
<sequence length="198" mass="20477">MPILLWFLLLPILEIVGFIQVGDWIGAGPTIGLLLLSAVIGVLLIRHRGLASLSRVQGAALQGDAALSGLLDGVCVVIAGILLIIPGFLSDLLALVLLIPPLRRLMGRWLVGRLAAGNAFQVFGSASFSQTPGGFQPGSGSGAGSGPAGPSFQAQPGVIDGDYQDVSDQTPNAAPGTPRLSDSQWGNQPPDRRPNSRD</sequence>
<name>A0A418VWE7_9PROT</name>
<dbReference type="Pfam" id="PF04186">
    <property type="entry name" value="FxsA"/>
    <property type="match status" value="1"/>
</dbReference>
<evidence type="ECO:0000313" key="3">
    <source>
        <dbReference type="EMBL" id="RJF81464.1"/>
    </source>
</evidence>
<accession>A0A418VWE7</accession>
<dbReference type="PANTHER" id="PTHR35335:SF1">
    <property type="entry name" value="UPF0716 PROTEIN FXSA"/>
    <property type="match status" value="1"/>
</dbReference>
<dbReference type="NCBIfam" id="NF008528">
    <property type="entry name" value="PRK11463.1-2"/>
    <property type="match status" value="1"/>
</dbReference>
<feature type="compositionally biased region" description="Gly residues" evidence="1">
    <location>
        <begin position="135"/>
        <end position="147"/>
    </location>
</feature>
<evidence type="ECO:0000256" key="1">
    <source>
        <dbReference type="SAM" id="MobiDB-lite"/>
    </source>
</evidence>
<gene>
    <name evidence="3" type="ORF">D3877_14995</name>
</gene>
<evidence type="ECO:0000256" key="2">
    <source>
        <dbReference type="SAM" id="Phobius"/>
    </source>
</evidence>
<feature type="transmembrane region" description="Helical" evidence="2">
    <location>
        <begin position="66"/>
        <end position="99"/>
    </location>
</feature>
<proteinExistence type="predicted"/>
<protein>
    <submittedName>
        <fullName evidence="3">FxsA family protein</fullName>
    </submittedName>
</protein>
<keyword evidence="2" id="KW-0472">Membrane</keyword>
<keyword evidence="2" id="KW-1133">Transmembrane helix</keyword>
<dbReference type="EMBL" id="QYUL01000002">
    <property type="protein sequence ID" value="RJF81464.1"/>
    <property type="molecule type" value="Genomic_DNA"/>
</dbReference>
<dbReference type="AlphaFoldDB" id="A0A418VWE7"/>
<comment type="caution">
    <text evidence="3">The sequence shown here is derived from an EMBL/GenBank/DDBJ whole genome shotgun (WGS) entry which is preliminary data.</text>
</comment>
<dbReference type="OrthoDB" id="9792788at2"/>
<organism evidence="3 4">
    <name type="scientific">Azospirillum cavernae</name>
    <dbReference type="NCBI Taxonomy" id="2320860"/>
    <lineage>
        <taxon>Bacteria</taxon>
        <taxon>Pseudomonadati</taxon>
        <taxon>Pseudomonadota</taxon>
        <taxon>Alphaproteobacteria</taxon>
        <taxon>Rhodospirillales</taxon>
        <taxon>Azospirillaceae</taxon>
        <taxon>Azospirillum</taxon>
    </lineage>
</organism>
<feature type="transmembrane region" description="Helical" evidence="2">
    <location>
        <begin position="27"/>
        <end position="45"/>
    </location>
</feature>